<evidence type="ECO:0000313" key="3">
    <source>
        <dbReference type="Proteomes" id="UP001066276"/>
    </source>
</evidence>
<sequence>MVQPVTKSGVESTRLGAEGSPPLVLHPRALSPARAVTVVAEDLRYRSLSPPSSPSPRLTSDFSPRRLPVSGCMEPRAPPPAPLLRCQRHPYGQVSLSGLFQLQQTTDSISPILAAILVSGPCSAARGSDFISRAPPGPIVSASEPGLLRTFRPPPSWYGGALQFTMGRGKRSYAGASRRGFFCHRR</sequence>
<feature type="compositionally biased region" description="Polar residues" evidence="1">
    <location>
        <begin position="1"/>
        <end position="11"/>
    </location>
</feature>
<feature type="region of interest" description="Disordered" evidence="1">
    <location>
        <begin position="1"/>
        <end position="26"/>
    </location>
</feature>
<gene>
    <name evidence="2" type="ORF">NDU88_002323</name>
</gene>
<proteinExistence type="predicted"/>
<feature type="region of interest" description="Disordered" evidence="1">
    <location>
        <begin position="45"/>
        <end position="66"/>
    </location>
</feature>
<keyword evidence="3" id="KW-1185">Reference proteome</keyword>
<organism evidence="2 3">
    <name type="scientific">Pleurodeles waltl</name>
    <name type="common">Iberian ribbed newt</name>
    <dbReference type="NCBI Taxonomy" id="8319"/>
    <lineage>
        <taxon>Eukaryota</taxon>
        <taxon>Metazoa</taxon>
        <taxon>Chordata</taxon>
        <taxon>Craniata</taxon>
        <taxon>Vertebrata</taxon>
        <taxon>Euteleostomi</taxon>
        <taxon>Amphibia</taxon>
        <taxon>Batrachia</taxon>
        <taxon>Caudata</taxon>
        <taxon>Salamandroidea</taxon>
        <taxon>Salamandridae</taxon>
        <taxon>Pleurodelinae</taxon>
        <taxon>Pleurodeles</taxon>
    </lineage>
</organism>
<dbReference type="Proteomes" id="UP001066276">
    <property type="component" value="Chromosome 2_1"/>
</dbReference>
<accession>A0AAV7VE92</accession>
<evidence type="ECO:0000313" key="2">
    <source>
        <dbReference type="EMBL" id="KAJ1198482.1"/>
    </source>
</evidence>
<dbReference type="AlphaFoldDB" id="A0AAV7VE92"/>
<evidence type="ECO:0000256" key="1">
    <source>
        <dbReference type="SAM" id="MobiDB-lite"/>
    </source>
</evidence>
<name>A0AAV7VE92_PLEWA</name>
<protein>
    <submittedName>
        <fullName evidence="2">Uncharacterized protein</fullName>
    </submittedName>
</protein>
<feature type="compositionally biased region" description="Low complexity" evidence="1">
    <location>
        <begin position="46"/>
        <end position="60"/>
    </location>
</feature>
<comment type="caution">
    <text evidence="2">The sequence shown here is derived from an EMBL/GenBank/DDBJ whole genome shotgun (WGS) entry which is preliminary data.</text>
</comment>
<dbReference type="EMBL" id="JANPWB010000003">
    <property type="protein sequence ID" value="KAJ1198482.1"/>
    <property type="molecule type" value="Genomic_DNA"/>
</dbReference>
<reference evidence="2" key="1">
    <citation type="journal article" date="2022" name="bioRxiv">
        <title>Sequencing and chromosome-scale assembly of the giantPleurodeles waltlgenome.</title>
        <authorList>
            <person name="Brown T."/>
            <person name="Elewa A."/>
            <person name="Iarovenko S."/>
            <person name="Subramanian E."/>
            <person name="Araus A.J."/>
            <person name="Petzold A."/>
            <person name="Susuki M."/>
            <person name="Suzuki K.-i.T."/>
            <person name="Hayashi T."/>
            <person name="Toyoda A."/>
            <person name="Oliveira C."/>
            <person name="Osipova E."/>
            <person name="Leigh N.D."/>
            <person name="Simon A."/>
            <person name="Yun M.H."/>
        </authorList>
    </citation>
    <scope>NUCLEOTIDE SEQUENCE</scope>
    <source>
        <strain evidence="2">20211129_DDA</strain>
        <tissue evidence="2">Liver</tissue>
    </source>
</reference>